<sequence>MCSGGPGHCVGHVVTRGARPGVQNERTALSWQRTALSLLVATAALARLAFERVGYAGLTCLVALPLTPFVFREARRRYSHRDTDTADPHARGGMAGLCLSVVIIVLCLTGLAIVLRWPPGRTSGPIHAARVAAG</sequence>
<evidence type="ECO:0000313" key="8">
    <source>
        <dbReference type="Proteomes" id="UP000320244"/>
    </source>
</evidence>
<dbReference type="InterPro" id="IPR003807">
    <property type="entry name" value="DUF202"/>
</dbReference>
<name>A0A563DRT1_9MICO</name>
<evidence type="ECO:0000259" key="6">
    <source>
        <dbReference type="Pfam" id="PF02656"/>
    </source>
</evidence>
<evidence type="ECO:0000256" key="2">
    <source>
        <dbReference type="ARBA" id="ARBA00022692"/>
    </source>
</evidence>
<evidence type="ECO:0000256" key="5">
    <source>
        <dbReference type="SAM" id="Phobius"/>
    </source>
</evidence>
<proteinExistence type="predicted"/>
<organism evidence="7 8">
    <name type="scientific">Leekyejoonella antrihumi</name>
    <dbReference type="NCBI Taxonomy" id="1660198"/>
    <lineage>
        <taxon>Bacteria</taxon>
        <taxon>Bacillati</taxon>
        <taxon>Actinomycetota</taxon>
        <taxon>Actinomycetes</taxon>
        <taxon>Micrococcales</taxon>
        <taxon>Dermacoccaceae</taxon>
        <taxon>Leekyejoonella</taxon>
    </lineage>
</organism>
<protein>
    <submittedName>
        <fullName evidence="7">DUF202 domain-containing protein</fullName>
    </submittedName>
</protein>
<feature type="domain" description="DUF202" evidence="6">
    <location>
        <begin position="19"/>
        <end position="81"/>
    </location>
</feature>
<feature type="transmembrane region" description="Helical" evidence="5">
    <location>
        <begin position="53"/>
        <end position="71"/>
    </location>
</feature>
<evidence type="ECO:0000313" key="7">
    <source>
        <dbReference type="EMBL" id="TWP32978.1"/>
    </source>
</evidence>
<reference evidence="7 8" key="2">
    <citation type="submission" date="2019-08" db="EMBL/GenBank/DDBJ databases">
        <title>Jejuicoccus antrihumi gen. nov., sp. nov., a new member of the family Dermacoccaceae isolated from a cave.</title>
        <authorList>
            <person name="Schumann P."/>
            <person name="Kim I.S."/>
        </authorList>
    </citation>
    <scope>NUCLEOTIDE SEQUENCE [LARGE SCALE GENOMIC DNA]</scope>
    <source>
        <strain evidence="7 8">C5-26</strain>
    </source>
</reference>
<dbReference type="EMBL" id="VCQV01000052">
    <property type="protein sequence ID" value="TWP32978.1"/>
    <property type="molecule type" value="Genomic_DNA"/>
</dbReference>
<evidence type="ECO:0000256" key="1">
    <source>
        <dbReference type="ARBA" id="ARBA00004127"/>
    </source>
</evidence>
<evidence type="ECO:0000256" key="4">
    <source>
        <dbReference type="ARBA" id="ARBA00023136"/>
    </source>
</evidence>
<dbReference type="GO" id="GO:0012505">
    <property type="term" value="C:endomembrane system"/>
    <property type="evidence" value="ECO:0007669"/>
    <property type="project" value="UniProtKB-SubCell"/>
</dbReference>
<keyword evidence="3 5" id="KW-1133">Transmembrane helix</keyword>
<evidence type="ECO:0000256" key="3">
    <source>
        <dbReference type="ARBA" id="ARBA00022989"/>
    </source>
</evidence>
<feature type="transmembrane region" description="Helical" evidence="5">
    <location>
        <begin position="92"/>
        <end position="115"/>
    </location>
</feature>
<dbReference type="Pfam" id="PF02656">
    <property type="entry name" value="DUF202"/>
    <property type="match status" value="1"/>
</dbReference>
<keyword evidence="8" id="KW-1185">Reference proteome</keyword>
<comment type="caution">
    <text evidence="7">The sequence shown here is derived from an EMBL/GenBank/DDBJ whole genome shotgun (WGS) entry which is preliminary data.</text>
</comment>
<gene>
    <name evidence="7" type="ORF">FGL98_22830</name>
</gene>
<keyword evidence="2 5" id="KW-0812">Transmembrane</keyword>
<dbReference type="Proteomes" id="UP000320244">
    <property type="component" value="Unassembled WGS sequence"/>
</dbReference>
<reference evidence="7 8" key="1">
    <citation type="submission" date="2019-05" db="EMBL/GenBank/DDBJ databases">
        <authorList>
            <person name="Lee S.D."/>
        </authorList>
    </citation>
    <scope>NUCLEOTIDE SEQUENCE [LARGE SCALE GENOMIC DNA]</scope>
    <source>
        <strain evidence="7 8">C5-26</strain>
    </source>
</reference>
<dbReference type="AlphaFoldDB" id="A0A563DRT1"/>
<dbReference type="OrthoDB" id="3701077at2"/>
<accession>A0A563DRT1</accession>
<keyword evidence="4 5" id="KW-0472">Membrane</keyword>
<comment type="subcellular location">
    <subcellularLocation>
        <location evidence="1">Endomembrane system</location>
        <topology evidence="1">Multi-pass membrane protein</topology>
    </subcellularLocation>
</comment>